<keyword evidence="3" id="KW-1185">Reference proteome</keyword>
<sequence length="234" mass="25847">MDLLPDLGSWLLRSVRRDHFTDSPVIAVERLNTLPRPLRDADKEILVGAEKFQERLSEVLCPTFGHLVASLQSTLSSFDWKAPPQSQTPGLSASPAAITPERIKPHLLDEDTGYKPPPEPARPATAIDERLIAPLGWPNNRPAISSSGLRPSSRPATSYTERFPPLQQDADGEPNRQLQIKVDVQSRPETQLAKALQVEMRVQAAIHVAIESLEFAEPQLKVVKEVNQLHGGSE</sequence>
<comment type="caution">
    <text evidence="2">The sequence shown here is derived from an EMBL/GenBank/DDBJ whole genome shotgun (WGS) entry which is preliminary data.</text>
</comment>
<protein>
    <submittedName>
        <fullName evidence="2">Uncharacterized protein</fullName>
    </submittedName>
</protein>
<proteinExistence type="predicted"/>
<feature type="region of interest" description="Disordered" evidence="1">
    <location>
        <begin position="138"/>
        <end position="174"/>
    </location>
</feature>
<feature type="compositionally biased region" description="Polar residues" evidence="1">
    <location>
        <begin position="142"/>
        <end position="160"/>
    </location>
</feature>
<reference evidence="2" key="1">
    <citation type="journal article" date="2023" name="Mol. Phylogenet. Evol.">
        <title>Genome-scale phylogeny and comparative genomics of the fungal order Sordariales.</title>
        <authorList>
            <person name="Hensen N."/>
            <person name="Bonometti L."/>
            <person name="Westerberg I."/>
            <person name="Brannstrom I.O."/>
            <person name="Guillou S."/>
            <person name="Cros-Aarteil S."/>
            <person name="Calhoun S."/>
            <person name="Haridas S."/>
            <person name="Kuo A."/>
            <person name="Mondo S."/>
            <person name="Pangilinan J."/>
            <person name="Riley R."/>
            <person name="LaButti K."/>
            <person name="Andreopoulos B."/>
            <person name="Lipzen A."/>
            <person name="Chen C."/>
            <person name="Yan M."/>
            <person name="Daum C."/>
            <person name="Ng V."/>
            <person name="Clum A."/>
            <person name="Steindorff A."/>
            <person name="Ohm R.A."/>
            <person name="Martin F."/>
            <person name="Silar P."/>
            <person name="Natvig D.O."/>
            <person name="Lalanne C."/>
            <person name="Gautier V."/>
            <person name="Ament-Velasquez S.L."/>
            <person name="Kruys A."/>
            <person name="Hutchinson M.I."/>
            <person name="Powell A.J."/>
            <person name="Barry K."/>
            <person name="Miller A.N."/>
            <person name="Grigoriev I.V."/>
            <person name="Debuchy R."/>
            <person name="Gladieux P."/>
            <person name="Hiltunen Thoren M."/>
            <person name="Johannesson H."/>
        </authorList>
    </citation>
    <scope>NUCLEOTIDE SEQUENCE</scope>
    <source>
        <strain evidence="2">CBS 532.94</strain>
    </source>
</reference>
<dbReference type="Proteomes" id="UP001303760">
    <property type="component" value="Unassembled WGS sequence"/>
</dbReference>
<dbReference type="EMBL" id="MU860061">
    <property type="protein sequence ID" value="KAK4239557.1"/>
    <property type="molecule type" value="Genomic_DNA"/>
</dbReference>
<evidence type="ECO:0000313" key="3">
    <source>
        <dbReference type="Proteomes" id="UP001303760"/>
    </source>
</evidence>
<organism evidence="2 3">
    <name type="scientific">Achaetomium macrosporum</name>
    <dbReference type="NCBI Taxonomy" id="79813"/>
    <lineage>
        <taxon>Eukaryota</taxon>
        <taxon>Fungi</taxon>
        <taxon>Dikarya</taxon>
        <taxon>Ascomycota</taxon>
        <taxon>Pezizomycotina</taxon>
        <taxon>Sordariomycetes</taxon>
        <taxon>Sordariomycetidae</taxon>
        <taxon>Sordariales</taxon>
        <taxon>Chaetomiaceae</taxon>
        <taxon>Achaetomium</taxon>
    </lineage>
</organism>
<evidence type="ECO:0000313" key="2">
    <source>
        <dbReference type="EMBL" id="KAK4239557.1"/>
    </source>
</evidence>
<accession>A0AAN7CE51</accession>
<reference evidence="2" key="2">
    <citation type="submission" date="2023-05" db="EMBL/GenBank/DDBJ databases">
        <authorList>
            <consortium name="Lawrence Berkeley National Laboratory"/>
            <person name="Steindorff A."/>
            <person name="Hensen N."/>
            <person name="Bonometti L."/>
            <person name="Westerberg I."/>
            <person name="Brannstrom I.O."/>
            <person name="Guillou S."/>
            <person name="Cros-Aarteil S."/>
            <person name="Calhoun S."/>
            <person name="Haridas S."/>
            <person name="Kuo A."/>
            <person name="Mondo S."/>
            <person name="Pangilinan J."/>
            <person name="Riley R."/>
            <person name="Labutti K."/>
            <person name="Andreopoulos B."/>
            <person name="Lipzen A."/>
            <person name="Chen C."/>
            <person name="Yanf M."/>
            <person name="Daum C."/>
            <person name="Ng V."/>
            <person name="Clum A."/>
            <person name="Ohm R."/>
            <person name="Martin F."/>
            <person name="Silar P."/>
            <person name="Natvig D."/>
            <person name="Lalanne C."/>
            <person name="Gautier V."/>
            <person name="Ament-Velasquez S.L."/>
            <person name="Kruys A."/>
            <person name="Hutchinson M.I."/>
            <person name="Powell A.J."/>
            <person name="Barry K."/>
            <person name="Miller A.N."/>
            <person name="Grigoriev I.V."/>
            <person name="Debuchy R."/>
            <person name="Gladieux P."/>
            <person name="Thoren M.H."/>
            <person name="Johannesson H."/>
        </authorList>
    </citation>
    <scope>NUCLEOTIDE SEQUENCE</scope>
    <source>
        <strain evidence="2">CBS 532.94</strain>
    </source>
</reference>
<name>A0AAN7CE51_9PEZI</name>
<evidence type="ECO:0000256" key="1">
    <source>
        <dbReference type="SAM" id="MobiDB-lite"/>
    </source>
</evidence>
<gene>
    <name evidence="2" type="ORF">C8A03DRAFT_32416</name>
</gene>
<dbReference type="AlphaFoldDB" id="A0AAN7CE51"/>